<organism evidence="1 2">
    <name type="scientific">Coemansia furcata</name>
    <dbReference type="NCBI Taxonomy" id="417177"/>
    <lineage>
        <taxon>Eukaryota</taxon>
        <taxon>Fungi</taxon>
        <taxon>Fungi incertae sedis</taxon>
        <taxon>Zoopagomycota</taxon>
        <taxon>Kickxellomycotina</taxon>
        <taxon>Kickxellomycetes</taxon>
        <taxon>Kickxellales</taxon>
        <taxon>Kickxellaceae</taxon>
        <taxon>Coemansia</taxon>
    </lineage>
</organism>
<gene>
    <name evidence="1" type="ORF">H4S07_003159</name>
</gene>
<evidence type="ECO:0000313" key="1">
    <source>
        <dbReference type="EMBL" id="KAJ2809616.1"/>
    </source>
</evidence>
<name>A0ACC1LJA8_9FUNG</name>
<comment type="caution">
    <text evidence="1">The sequence shown here is derived from an EMBL/GenBank/DDBJ whole genome shotgun (WGS) entry which is preliminary data.</text>
</comment>
<proteinExistence type="predicted"/>
<reference evidence="1" key="1">
    <citation type="submission" date="2022-07" db="EMBL/GenBank/DDBJ databases">
        <title>Phylogenomic reconstructions and comparative analyses of Kickxellomycotina fungi.</title>
        <authorList>
            <person name="Reynolds N.K."/>
            <person name="Stajich J.E."/>
            <person name="Barry K."/>
            <person name="Grigoriev I.V."/>
            <person name="Crous P."/>
            <person name="Smith M.E."/>
        </authorList>
    </citation>
    <scope>NUCLEOTIDE SEQUENCE</scope>
    <source>
        <strain evidence="1">CBS 102833</strain>
    </source>
</reference>
<feature type="non-terminal residue" evidence="1">
    <location>
        <position position="912"/>
    </location>
</feature>
<sequence length="912" mass="95607">LVNGQLKARVDNGQAIPATTASLAKAFRDIWDYVGHASRAVYPAAESTGECRFSDQRTMQVGGVPVKPDGVFYYPMYLGSELHSVHAFLEAQLEPNLDATPPDVLGKMADLAVNAWEAQPTRTFVPFFYMHGPDISLVLFARSGYYCTTIGRLFYTSSDPSTDDICNVRDTLRYLWFLLTLPSDRFGHFVDVSVPATGLNLKMFGGTDSTLDFLQRIPLSVSLLDFQSYVFKTQYRRRPAMLKLVWTPTYRLPEAFMYTWLLKHDVTAVPRVYESTIIADNIFGYRLEYLVIEDCGVPLLQYFKDTHGNTSDTGNRDADGEGIFKQLASCLALAHSAGVIHCDVSAENIAVRDGNAFIFDWTRTQLTTSEVQARLEKALRGIWKLDARDLQPLRWPGDSPVVQTPIYASIRSLWLDITDSLLDRFESLFYIIMHALYHSNHTQVGAPSAFEELSVSAMALIKTGCLADPDMYPKYFGIAEVGDSLKTFLDAVRLFLFCPDGIFIGGKLVDGEFERSVRPELAKSFLCMTAFAVVFPEADCTASSGTSHAAAKPPFSLMFSSSANFFTAPAVPSTTLSVSAPAPAPPVASTSATTAPAATASVTPAPTVPVTAPAATVPATAPAAPISATAALVPTAPTLTTKAPVAAPASAAPTKAAPISATAALVPTAPKLTTKAPVAAPASAAPAPVVPAVTATTAPAAAKPAPNSGTTATAAPTATTSSSAALATPDWKELAKCARDSLKNAQAAKASASVASTSASAPVAPIAAASSSTSAAIKPRRYSVPKSKPKPRATIPTAKAATDFRFSFGQASENLATNTLTFGAKTATDNASATKDSHPKPKSATIAAPEAAATTSASAAANHVDVVSGITVSGPSSAPAVPALVTSAPASASVSAPTSVPAPVSVPASIPA</sequence>
<evidence type="ECO:0000313" key="2">
    <source>
        <dbReference type="Proteomes" id="UP001140096"/>
    </source>
</evidence>
<feature type="non-terminal residue" evidence="1">
    <location>
        <position position="1"/>
    </location>
</feature>
<protein>
    <submittedName>
        <fullName evidence="1">Uncharacterized protein</fullName>
    </submittedName>
</protein>
<dbReference type="Proteomes" id="UP001140096">
    <property type="component" value="Unassembled WGS sequence"/>
</dbReference>
<dbReference type="EMBL" id="JANBUP010000957">
    <property type="protein sequence ID" value="KAJ2809616.1"/>
    <property type="molecule type" value="Genomic_DNA"/>
</dbReference>
<keyword evidence="2" id="KW-1185">Reference proteome</keyword>
<accession>A0ACC1LJA8</accession>